<comment type="similarity">
    <text evidence="1">Belongs to the AIM6 family.</text>
</comment>
<proteinExistence type="inferred from homology"/>
<dbReference type="Proteomes" id="UP000565441">
    <property type="component" value="Unassembled WGS sequence"/>
</dbReference>
<dbReference type="InterPro" id="IPR039559">
    <property type="entry name" value="AIM6_PI-PLC-like_dom"/>
</dbReference>
<dbReference type="CDD" id="cd08577">
    <property type="entry name" value="PI-PLCc_GDPD_SF_unchar3"/>
    <property type="match status" value="1"/>
</dbReference>
<gene>
    <name evidence="4" type="ORF">D9615_005021</name>
</gene>
<sequence length="303" mass="32633">MFAALPVLLPTLLCALVSAGVVSHVDLAKRATCGSTVGIIPLPIHSHNDYTRNVALCDALANSASSVEADVWWKDNKLYVAHTEGEIDTSRTLASLYVQPLLSMLNAQNPGGVKPGVKPKGLFVSSPSTTLQLLIEFKTDGASTFQPVVNALKPLADAGYLSSFSNGVFTESAITVVGTGKTPFNLVKAQSPRTIFIDAPLHLLASSPQYTSDVAPLASTDFGANVDWEGIFSISSEERAKIKLWVGQAHARGIKARFYGTPDWLSAVMKNVWGELLDDGEDWLNVDHLTTARDYYIDWKAGQ</sequence>
<comment type="caution">
    <text evidence="4">The sequence shown here is derived from an EMBL/GenBank/DDBJ whole genome shotgun (WGS) entry which is preliminary data.</text>
</comment>
<protein>
    <recommendedName>
        <fullName evidence="2">Altered inheritance of mitochondria protein 6</fullName>
    </recommendedName>
</protein>
<feature type="signal peptide" evidence="3">
    <location>
        <begin position="1"/>
        <end position="19"/>
    </location>
</feature>
<evidence type="ECO:0000313" key="4">
    <source>
        <dbReference type="EMBL" id="KAF5383290.1"/>
    </source>
</evidence>
<dbReference type="GO" id="GO:0008081">
    <property type="term" value="F:phosphoric diester hydrolase activity"/>
    <property type="evidence" value="ECO:0007669"/>
    <property type="project" value="InterPro"/>
</dbReference>
<dbReference type="InterPro" id="IPR017946">
    <property type="entry name" value="PLC-like_Pdiesterase_TIM-brl"/>
</dbReference>
<evidence type="ECO:0000313" key="5">
    <source>
        <dbReference type="Proteomes" id="UP000565441"/>
    </source>
</evidence>
<reference evidence="4 5" key="1">
    <citation type="journal article" date="2020" name="ISME J.">
        <title>Uncovering the hidden diversity of litter-decomposition mechanisms in mushroom-forming fungi.</title>
        <authorList>
            <person name="Floudas D."/>
            <person name="Bentzer J."/>
            <person name="Ahren D."/>
            <person name="Johansson T."/>
            <person name="Persson P."/>
            <person name="Tunlid A."/>
        </authorList>
    </citation>
    <scope>NUCLEOTIDE SEQUENCE [LARGE SCALE GENOMIC DNA]</scope>
    <source>
        <strain evidence="4 5">CBS 661.87</strain>
    </source>
</reference>
<accession>A0A8H5HHF1</accession>
<dbReference type="SUPFAM" id="SSF51695">
    <property type="entry name" value="PLC-like phosphodiesterases"/>
    <property type="match status" value="1"/>
</dbReference>
<feature type="chain" id="PRO_5034485616" description="Altered inheritance of mitochondria protein 6" evidence="3">
    <location>
        <begin position="20"/>
        <end position="303"/>
    </location>
</feature>
<dbReference type="OrthoDB" id="4153866at2759"/>
<keyword evidence="5" id="KW-1185">Reference proteome</keyword>
<dbReference type="InterPro" id="IPR051236">
    <property type="entry name" value="HAT_RTT109-like"/>
</dbReference>
<dbReference type="PANTHER" id="PTHR31571">
    <property type="entry name" value="ALTERED INHERITANCE OF MITOCHONDRIA PROTEIN 6"/>
    <property type="match status" value="1"/>
</dbReference>
<dbReference type="PANTHER" id="PTHR31571:SF1">
    <property type="entry name" value="ALTERED INHERITANCE OF MITOCHONDRIA PROTEIN 6"/>
    <property type="match status" value="1"/>
</dbReference>
<evidence type="ECO:0000256" key="2">
    <source>
        <dbReference type="ARBA" id="ARBA00014286"/>
    </source>
</evidence>
<keyword evidence="3" id="KW-0732">Signal</keyword>
<dbReference type="GO" id="GO:0006629">
    <property type="term" value="P:lipid metabolic process"/>
    <property type="evidence" value="ECO:0007669"/>
    <property type="project" value="InterPro"/>
</dbReference>
<name>A0A8H5HHF1_9AGAR</name>
<dbReference type="AlphaFoldDB" id="A0A8H5HHF1"/>
<evidence type="ECO:0000256" key="1">
    <source>
        <dbReference type="ARBA" id="ARBA00008858"/>
    </source>
</evidence>
<organism evidence="4 5">
    <name type="scientific">Tricholomella constricta</name>
    <dbReference type="NCBI Taxonomy" id="117010"/>
    <lineage>
        <taxon>Eukaryota</taxon>
        <taxon>Fungi</taxon>
        <taxon>Dikarya</taxon>
        <taxon>Basidiomycota</taxon>
        <taxon>Agaricomycotina</taxon>
        <taxon>Agaricomycetes</taxon>
        <taxon>Agaricomycetidae</taxon>
        <taxon>Agaricales</taxon>
        <taxon>Tricholomatineae</taxon>
        <taxon>Lyophyllaceae</taxon>
        <taxon>Tricholomella</taxon>
    </lineage>
</organism>
<dbReference type="EMBL" id="JAACJP010000007">
    <property type="protein sequence ID" value="KAF5383290.1"/>
    <property type="molecule type" value="Genomic_DNA"/>
</dbReference>
<evidence type="ECO:0000256" key="3">
    <source>
        <dbReference type="SAM" id="SignalP"/>
    </source>
</evidence>